<name>M1AUS0_SOLTU</name>
<evidence type="ECO:0000313" key="2">
    <source>
        <dbReference type="Proteomes" id="UP000011115"/>
    </source>
</evidence>
<dbReference type="HOGENOM" id="CLU_2077288_0_0_1"/>
<dbReference type="InParanoid" id="M1AUS0"/>
<evidence type="ECO:0000313" key="1">
    <source>
        <dbReference type="EnsemblPlants" id="PGSC0003DMT400030776"/>
    </source>
</evidence>
<dbReference type="EnsemblPlants" id="PGSC0003DMT400030776">
    <property type="protein sequence ID" value="PGSC0003DMT400030776"/>
    <property type="gene ID" value="PGSC0003DMG400011789"/>
</dbReference>
<dbReference type="Proteomes" id="UP000011115">
    <property type="component" value="Unassembled WGS sequence"/>
</dbReference>
<dbReference type="AlphaFoldDB" id="M1AUS0"/>
<organism evidence="1 2">
    <name type="scientific">Solanum tuberosum</name>
    <name type="common">Potato</name>
    <dbReference type="NCBI Taxonomy" id="4113"/>
    <lineage>
        <taxon>Eukaryota</taxon>
        <taxon>Viridiplantae</taxon>
        <taxon>Streptophyta</taxon>
        <taxon>Embryophyta</taxon>
        <taxon>Tracheophyta</taxon>
        <taxon>Spermatophyta</taxon>
        <taxon>Magnoliopsida</taxon>
        <taxon>eudicotyledons</taxon>
        <taxon>Gunneridae</taxon>
        <taxon>Pentapetalae</taxon>
        <taxon>asterids</taxon>
        <taxon>lamiids</taxon>
        <taxon>Solanales</taxon>
        <taxon>Solanaceae</taxon>
        <taxon>Solanoideae</taxon>
        <taxon>Solaneae</taxon>
        <taxon>Solanum</taxon>
    </lineage>
</organism>
<sequence length="118" mass="13068">MFPSTLSETQNGMTMVAAKARVLRPCSCEMETHSTSRTGDSIPSIRLPFPFRNEPKTSRKSVRGRVVEELVLARLSQVHCSPKVVEDESLIVKSLSCLTVGSFYSALRKSAESMTRFA</sequence>
<accession>M1AUS0</accession>
<dbReference type="Gramene" id="PGSC0003DMT400030776">
    <property type="protein sequence ID" value="PGSC0003DMT400030776"/>
    <property type="gene ID" value="PGSC0003DMG400011789"/>
</dbReference>
<reference evidence="1" key="2">
    <citation type="submission" date="2015-06" db="UniProtKB">
        <authorList>
            <consortium name="EnsemblPlants"/>
        </authorList>
    </citation>
    <scope>IDENTIFICATION</scope>
    <source>
        <strain evidence="1">DM1-3 516 R44</strain>
    </source>
</reference>
<proteinExistence type="predicted"/>
<keyword evidence="2" id="KW-1185">Reference proteome</keyword>
<reference evidence="2" key="1">
    <citation type="journal article" date="2011" name="Nature">
        <title>Genome sequence and analysis of the tuber crop potato.</title>
        <authorList>
            <consortium name="The Potato Genome Sequencing Consortium"/>
        </authorList>
    </citation>
    <scope>NUCLEOTIDE SEQUENCE [LARGE SCALE GENOMIC DNA]</scope>
    <source>
        <strain evidence="2">cv. DM1-3 516 R44</strain>
    </source>
</reference>
<protein>
    <submittedName>
        <fullName evidence="1">Uncharacterized protein</fullName>
    </submittedName>
</protein>
<dbReference type="PaxDb" id="4113-PGSC0003DMT400030776"/>